<evidence type="ECO:0008006" key="5">
    <source>
        <dbReference type="Google" id="ProtNLM"/>
    </source>
</evidence>
<accession>A0A4U6SSL2</accession>
<organism evidence="3 4">
    <name type="scientific">Setaria viridis</name>
    <name type="common">Green bristlegrass</name>
    <name type="synonym">Setaria italica subsp. viridis</name>
    <dbReference type="NCBI Taxonomy" id="4556"/>
    <lineage>
        <taxon>Eukaryota</taxon>
        <taxon>Viridiplantae</taxon>
        <taxon>Streptophyta</taxon>
        <taxon>Embryophyta</taxon>
        <taxon>Tracheophyta</taxon>
        <taxon>Spermatophyta</taxon>
        <taxon>Magnoliopsida</taxon>
        <taxon>Liliopsida</taxon>
        <taxon>Poales</taxon>
        <taxon>Poaceae</taxon>
        <taxon>PACMAD clade</taxon>
        <taxon>Panicoideae</taxon>
        <taxon>Panicodae</taxon>
        <taxon>Paniceae</taxon>
        <taxon>Cenchrinae</taxon>
        <taxon>Setaria</taxon>
    </lineage>
</organism>
<feature type="compositionally biased region" description="Pro residues" evidence="1">
    <location>
        <begin position="80"/>
        <end position="91"/>
    </location>
</feature>
<keyword evidence="2" id="KW-0732">Signal</keyword>
<feature type="chain" id="PRO_5020506996" description="Secreted protein" evidence="2">
    <location>
        <begin position="30"/>
        <end position="109"/>
    </location>
</feature>
<sequence length="109" mass="11292">MAQKSPPGPMLQFVGLPPVLCVFSPAAGAADDTACPWRVKGRCFPRGRSAIHSSRTRPSLSMARVSGAMSRKASCTSTCAPPPATATPPPWTSASSSCRASASLTWGRC</sequence>
<evidence type="ECO:0000256" key="1">
    <source>
        <dbReference type="SAM" id="MobiDB-lite"/>
    </source>
</evidence>
<evidence type="ECO:0000256" key="2">
    <source>
        <dbReference type="SAM" id="SignalP"/>
    </source>
</evidence>
<gene>
    <name evidence="3" type="ORF">SEVIR_9G057666v2</name>
</gene>
<dbReference type="Gramene" id="TKV90873">
    <property type="protein sequence ID" value="TKV90873"/>
    <property type="gene ID" value="SEVIR_9G057666v2"/>
</dbReference>
<feature type="signal peptide" evidence="2">
    <location>
        <begin position="1"/>
        <end position="29"/>
    </location>
</feature>
<evidence type="ECO:0000313" key="3">
    <source>
        <dbReference type="EMBL" id="TKV90873.1"/>
    </source>
</evidence>
<reference evidence="3" key="1">
    <citation type="submission" date="2019-03" db="EMBL/GenBank/DDBJ databases">
        <title>WGS assembly of Setaria viridis.</title>
        <authorList>
            <person name="Huang P."/>
            <person name="Jenkins J."/>
            <person name="Grimwood J."/>
            <person name="Barry K."/>
            <person name="Healey A."/>
            <person name="Mamidi S."/>
            <person name="Sreedasyam A."/>
            <person name="Shu S."/>
            <person name="Feldman M."/>
            <person name="Wu J."/>
            <person name="Yu Y."/>
            <person name="Chen C."/>
            <person name="Johnson J."/>
            <person name="Rokhsar D."/>
            <person name="Baxter I."/>
            <person name="Schmutz J."/>
            <person name="Brutnell T."/>
            <person name="Kellogg E."/>
        </authorList>
    </citation>
    <scope>NUCLEOTIDE SEQUENCE [LARGE SCALE GENOMIC DNA]</scope>
</reference>
<name>A0A4U6SSL2_SETVI</name>
<feature type="region of interest" description="Disordered" evidence="1">
    <location>
        <begin position="75"/>
        <end position="109"/>
    </location>
</feature>
<dbReference type="Proteomes" id="UP000298652">
    <property type="component" value="Chromosome 9"/>
</dbReference>
<dbReference type="AlphaFoldDB" id="A0A4U6SSL2"/>
<feature type="compositionally biased region" description="Low complexity" evidence="1">
    <location>
        <begin position="92"/>
        <end position="103"/>
    </location>
</feature>
<dbReference type="EMBL" id="CM016560">
    <property type="protein sequence ID" value="TKV90873.1"/>
    <property type="molecule type" value="Genomic_DNA"/>
</dbReference>
<proteinExistence type="predicted"/>
<protein>
    <recommendedName>
        <fullName evidence="5">Secreted protein</fullName>
    </recommendedName>
</protein>
<evidence type="ECO:0000313" key="4">
    <source>
        <dbReference type="Proteomes" id="UP000298652"/>
    </source>
</evidence>
<keyword evidence="4" id="KW-1185">Reference proteome</keyword>